<comment type="caution">
    <text evidence="2">The sequence shown here is derived from an EMBL/GenBank/DDBJ whole genome shotgun (WGS) entry which is preliminary data.</text>
</comment>
<accession>A0ABT0Q9F6</accession>
<keyword evidence="1" id="KW-0732">Signal</keyword>
<gene>
    <name evidence="2" type="ORF">M3P09_01220</name>
</gene>
<protein>
    <recommendedName>
        <fullName evidence="4">DUF4097 family beta strand repeat protein</fullName>
    </recommendedName>
</protein>
<evidence type="ECO:0000313" key="2">
    <source>
        <dbReference type="EMBL" id="MCL6293591.1"/>
    </source>
</evidence>
<feature type="signal peptide" evidence="1">
    <location>
        <begin position="1"/>
        <end position="21"/>
    </location>
</feature>
<evidence type="ECO:0000256" key="1">
    <source>
        <dbReference type="SAM" id="SignalP"/>
    </source>
</evidence>
<evidence type="ECO:0000313" key="3">
    <source>
        <dbReference type="Proteomes" id="UP001165381"/>
    </source>
</evidence>
<dbReference type="Proteomes" id="UP001165381">
    <property type="component" value="Unassembled WGS sequence"/>
</dbReference>
<keyword evidence="3" id="KW-1185">Reference proteome</keyword>
<feature type="chain" id="PRO_5045877734" description="DUF4097 family beta strand repeat protein" evidence="1">
    <location>
        <begin position="22"/>
        <end position="378"/>
    </location>
</feature>
<name>A0ABT0Q9F6_9FLAO</name>
<organism evidence="2 3">
    <name type="scientific">Jejuia spongiicola</name>
    <dbReference type="NCBI Taxonomy" id="2942207"/>
    <lineage>
        <taxon>Bacteria</taxon>
        <taxon>Pseudomonadati</taxon>
        <taxon>Bacteroidota</taxon>
        <taxon>Flavobacteriia</taxon>
        <taxon>Flavobacteriales</taxon>
        <taxon>Flavobacteriaceae</taxon>
        <taxon>Jejuia</taxon>
    </lineage>
</organism>
<reference evidence="2" key="1">
    <citation type="submission" date="2022-05" db="EMBL/GenBank/DDBJ databases">
        <authorList>
            <person name="Park J.-S."/>
        </authorList>
    </citation>
    <scope>NUCLEOTIDE SEQUENCE</scope>
    <source>
        <strain evidence="2">2012CJ34-3</strain>
    </source>
</reference>
<evidence type="ECO:0008006" key="4">
    <source>
        <dbReference type="Google" id="ProtNLM"/>
    </source>
</evidence>
<sequence length="378" mass="43653">MRTLQFKLWLLMFLSSATLLAQKENIYSKNFKTDKNTTALLKLKGGTVKIESSPDENFYVEYNVVFDNYPKRKKKGIIEKIEIEAQMSDNHITLVDKSKIYFNARLNAMLGNLYKKDTSIVKNHNKKSKQDLIEEIKEIRTPVSFYEELIKNSSRYSPKEKEELINKFNNRKKRSYNKSFIIKIPTNIELTIDAKNTIIRLTNNLENKLSVRLDGGKFIAKSLNNNSNVIKVKDALFLTENINGGEFALNNIKKGLIGSINNINLLAEFSNLEIGEVQQNNNFKGFSNDILIHNFSNNFNQFDLFLEYSKIHFFKLSHDYELNAIGYNTLVNIDNIIGKVAPQKSDKKEKFFVKERSGKGLFSGIMNFDLTHSFINIH</sequence>
<dbReference type="RefSeq" id="WP_249971727.1">
    <property type="nucleotide sequence ID" value="NZ_JAMFLZ010000001.1"/>
</dbReference>
<dbReference type="EMBL" id="JAMFLZ010000001">
    <property type="protein sequence ID" value="MCL6293591.1"/>
    <property type="molecule type" value="Genomic_DNA"/>
</dbReference>
<proteinExistence type="predicted"/>